<proteinExistence type="predicted"/>
<evidence type="ECO:0000313" key="2">
    <source>
        <dbReference type="Proteomes" id="UP000785679"/>
    </source>
</evidence>
<sequence length="85" mass="9763">MYLSAQMWMKKIMDATGGCFRGSRGAAVAERDISQIQLIANYRLAHALWTHLPWLHNRLRFMLTEIRGLTKQTSIKSLLAISFLL</sequence>
<evidence type="ECO:0000313" key="1">
    <source>
        <dbReference type="EMBL" id="TNV88092.1"/>
    </source>
</evidence>
<reference evidence="1" key="1">
    <citation type="submission" date="2019-06" db="EMBL/GenBank/DDBJ databases">
        <authorList>
            <person name="Zheng W."/>
        </authorList>
    </citation>
    <scope>NUCLEOTIDE SEQUENCE</scope>
    <source>
        <strain evidence="1">QDHG01</strain>
    </source>
</reference>
<dbReference type="Proteomes" id="UP000785679">
    <property type="component" value="Unassembled WGS sequence"/>
</dbReference>
<keyword evidence="2" id="KW-1185">Reference proteome</keyword>
<dbReference type="AlphaFoldDB" id="A0A8J8P6R4"/>
<comment type="caution">
    <text evidence="1">The sequence shown here is derived from an EMBL/GenBank/DDBJ whole genome shotgun (WGS) entry which is preliminary data.</text>
</comment>
<accession>A0A8J8P6R4</accession>
<name>A0A8J8P6R4_HALGN</name>
<dbReference type="EMBL" id="RRYP01000075">
    <property type="protein sequence ID" value="TNV88092.1"/>
    <property type="molecule type" value="Genomic_DNA"/>
</dbReference>
<organism evidence="1 2">
    <name type="scientific">Halteria grandinella</name>
    <dbReference type="NCBI Taxonomy" id="5974"/>
    <lineage>
        <taxon>Eukaryota</taxon>
        <taxon>Sar</taxon>
        <taxon>Alveolata</taxon>
        <taxon>Ciliophora</taxon>
        <taxon>Intramacronucleata</taxon>
        <taxon>Spirotrichea</taxon>
        <taxon>Stichotrichia</taxon>
        <taxon>Sporadotrichida</taxon>
        <taxon>Halteriidae</taxon>
        <taxon>Halteria</taxon>
    </lineage>
</organism>
<gene>
    <name evidence="1" type="ORF">FGO68_gene15869</name>
</gene>
<protein>
    <submittedName>
        <fullName evidence="1">Uncharacterized protein</fullName>
    </submittedName>
</protein>